<dbReference type="PRINTS" id="PR00926">
    <property type="entry name" value="MITOCARRIER"/>
</dbReference>
<dbReference type="InterPro" id="IPR023395">
    <property type="entry name" value="MCP_dom_sf"/>
</dbReference>
<feature type="repeat" description="Solcar" evidence="12">
    <location>
        <begin position="91"/>
        <end position="183"/>
    </location>
</feature>
<dbReference type="InterPro" id="IPR018108">
    <property type="entry name" value="MCP_transmembrane"/>
</dbReference>
<keyword evidence="4 13" id="KW-0813">Transport</keyword>
<dbReference type="GO" id="GO:0009941">
    <property type="term" value="C:chloroplast envelope"/>
    <property type="evidence" value="ECO:0007669"/>
    <property type="project" value="UniProtKB-SubCell"/>
</dbReference>
<organism evidence="15 16">
    <name type="scientific">Populus euphratica</name>
    <name type="common">Euphrates poplar</name>
    <dbReference type="NCBI Taxonomy" id="75702"/>
    <lineage>
        <taxon>Eukaryota</taxon>
        <taxon>Viridiplantae</taxon>
        <taxon>Streptophyta</taxon>
        <taxon>Embryophyta</taxon>
        <taxon>Tracheophyta</taxon>
        <taxon>Spermatophyta</taxon>
        <taxon>Magnoliopsida</taxon>
        <taxon>eudicotyledons</taxon>
        <taxon>Gunneridae</taxon>
        <taxon>Pentapetalae</taxon>
        <taxon>rosids</taxon>
        <taxon>fabids</taxon>
        <taxon>Malpighiales</taxon>
        <taxon>Salicaceae</taxon>
        <taxon>Saliceae</taxon>
        <taxon>Populus</taxon>
    </lineage>
</organism>
<comment type="subcellular location">
    <subcellularLocation>
        <location evidence="2">Membrane</location>
        <topology evidence="2">Multi-pass membrane protein</topology>
    </subcellularLocation>
    <subcellularLocation>
        <location evidence="1">Plastid</location>
        <location evidence="1">Chloroplast envelope</location>
    </subcellularLocation>
</comment>
<reference evidence="16" key="1">
    <citation type="submission" date="2025-08" db="UniProtKB">
        <authorList>
            <consortium name="RefSeq"/>
        </authorList>
    </citation>
    <scope>IDENTIFICATION</scope>
</reference>
<dbReference type="Pfam" id="PF00153">
    <property type="entry name" value="Mito_carr"/>
    <property type="match status" value="3"/>
</dbReference>
<evidence type="ECO:0000256" key="11">
    <source>
        <dbReference type="ARBA" id="ARBA00023136"/>
    </source>
</evidence>
<keyword evidence="10 14" id="KW-1133">Transmembrane helix</keyword>
<gene>
    <name evidence="16" type="primary">LOC105121944</name>
</gene>
<evidence type="ECO:0000256" key="2">
    <source>
        <dbReference type="ARBA" id="ARBA00004141"/>
    </source>
</evidence>
<evidence type="ECO:0000256" key="6">
    <source>
        <dbReference type="ARBA" id="ARBA00022640"/>
    </source>
</evidence>
<dbReference type="RefSeq" id="XP_011019124.1">
    <property type="nucleotide sequence ID" value="XM_011020822.1"/>
</dbReference>
<evidence type="ECO:0000256" key="12">
    <source>
        <dbReference type="PROSITE-ProRule" id="PRU00282"/>
    </source>
</evidence>
<feature type="transmembrane region" description="Helical" evidence="14">
    <location>
        <begin position="246"/>
        <end position="271"/>
    </location>
</feature>
<keyword evidence="9" id="KW-0809">Transit peptide</keyword>
<evidence type="ECO:0000256" key="10">
    <source>
        <dbReference type="ARBA" id="ARBA00022989"/>
    </source>
</evidence>
<dbReference type="Proteomes" id="UP000694918">
    <property type="component" value="Unplaced"/>
</dbReference>
<feature type="repeat" description="Solcar" evidence="12">
    <location>
        <begin position="285"/>
        <end position="365"/>
    </location>
</feature>
<keyword evidence="15" id="KW-1185">Reference proteome</keyword>
<dbReference type="InterPro" id="IPR002067">
    <property type="entry name" value="MCP"/>
</dbReference>
<keyword evidence="5" id="KW-0150">Chloroplast</keyword>
<dbReference type="KEGG" id="peu:105121944"/>
<dbReference type="PROSITE" id="PS50920">
    <property type="entry name" value="SOLCAR"/>
    <property type="match status" value="3"/>
</dbReference>
<evidence type="ECO:0000256" key="8">
    <source>
        <dbReference type="ARBA" id="ARBA00022737"/>
    </source>
</evidence>
<keyword evidence="7 12" id="KW-0812">Transmembrane</keyword>
<evidence type="ECO:0000256" key="1">
    <source>
        <dbReference type="ARBA" id="ARBA00004119"/>
    </source>
</evidence>
<evidence type="ECO:0000256" key="13">
    <source>
        <dbReference type="RuleBase" id="RU000488"/>
    </source>
</evidence>
<protein>
    <submittedName>
        <fullName evidence="16">Probable envelope ADP,ATP carrier protein, chloroplastic</fullName>
    </submittedName>
</protein>
<dbReference type="GO" id="GO:0016020">
    <property type="term" value="C:membrane"/>
    <property type="evidence" value="ECO:0007669"/>
    <property type="project" value="UniProtKB-SubCell"/>
</dbReference>
<dbReference type="GeneID" id="105121944"/>
<evidence type="ECO:0000256" key="3">
    <source>
        <dbReference type="ARBA" id="ARBA00006375"/>
    </source>
</evidence>
<comment type="similarity">
    <text evidence="3 13">Belongs to the mitochondrial carrier (TC 2.A.29) family.</text>
</comment>
<proteinExistence type="inferred from homology"/>
<evidence type="ECO:0000256" key="4">
    <source>
        <dbReference type="ARBA" id="ARBA00022448"/>
    </source>
</evidence>
<keyword evidence="8" id="KW-0677">Repeat</keyword>
<dbReference type="SUPFAM" id="SSF103506">
    <property type="entry name" value="Mitochondrial carrier"/>
    <property type="match status" value="1"/>
</dbReference>
<dbReference type="Gene3D" id="1.50.40.10">
    <property type="entry name" value="Mitochondrial carrier domain"/>
    <property type="match status" value="1"/>
</dbReference>
<evidence type="ECO:0000313" key="15">
    <source>
        <dbReference type="Proteomes" id="UP000694918"/>
    </source>
</evidence>
<evidence type="ECO:0000256" key="5">
    <source>
        <dbReference type="ARBA" id="ARBA00022528"/>
    </source>
</evidence>
<dbReference type="FunFam" id="1.50.40.10:FF:000042">
    <property type="entry name" value="Envelope ADP,ATP carrier protein"/>
    <property type="match status" value="1"/>
</dbReference>
<evidence type="ECO:0000256" key="14">
    <source>
        <dbReference type="SAM" id="Phobius"/>
    </source>
</evidence>
<keyword evidence="6" id="KW-0934">Plastid</keyword>
<evidence type="ECO:0000256" key="9">
    <source>
        <dbReference type="ARBA" id="ARBA00022946"/>
    </source>
</evidence>
<keyword evidence="11 12" id="KW-0472">Membrane</keyword>
<evidence type="ECO:0000313" key="16">
    <source>
        <dbReference type="RefSeq" id="XP_011019124.1"/>
    </source>
</evidence>
<dbReference type="GO" id="GO:0055085">
    <property type="term" value="P:transmembrane transport"/>
    <property type="evidence" value="ECO:0007669"/>
    <property type="project" value="InterPro"/>
</dbReference>
<feature type="repeat" description="Solcar" evidence="12">
    <location>
        <begin position="191"/>
        <end position="274"/>
    </location>
</feature>
<sequence length="391" mass="42798">MREEERAILSFQTLPNLKTSLSSISEATPHREPLWRNAQFSCRIRNGGNNGSFGNFASVSMAETKEDGRNEFAPSSAQLLKYPLAILAYVPRDAAIFAAGAVAGAAAKTVTAPLDRIKLLMQTHGVRAGQESAKKAIGFIEAIVMIGKEEGVKGYWKGNLPQVIRIIPYSAVQLLAYETYKKLFKGKDGELSVIGRLAAGACAGMTSTFVTYPLDVLRLRLAVDPGFRTMSEIALTMLREEGVASFYYGLGPSLLGIAPYIAVNFCIFDLVKKSLPEKYQQKTQSSLLTAVVSAAVATLTCYPLDTVRRQMQMKGTPYKSVLDAFPGIVQRDGVIGLYRGFVPNALKNLPNSSIRLTTFDIVKRLIAASEKEFQRIVEENRHKQSQDASIV</sequence>
<dbReference type="AlphaFoldDB" id="A0AAJ6XHR2"/>
<name>A0AAJ6XHR2_POPEU</name>
<evidence type="ECO:0000256" key="7">
    <source>
        <dbReference type="ARBA" id="ARBA00022692"/>
    </source>
</evidence>
<dbReference type="PANTHER" id="PTHR24089">
    <property type="entry name" value="SOLUTE CARRIER FAMILY 25"/>
    <property type="match status" value="1"/>
</dbReference>
<feature type="transmembrane region" description="Helical" evidence="14">
    <location>
        <begin position="283"/>
        <end position="304"/>
    </location>
</feature>
<accession>A0AAJ6XHR2</accession>